<dbReference type="Proteomes" id="UP000178176">
    <property type="component" value="Unassembled WGS sequence"/>
</dbReference>
<comment type="caution">
    <text evidence="2">The sequence shown here is derived from an EMBL/GenBank/DDBJ whole genome shotgun (WGS) entry which is preliminary data.</text>
</comment>
<sequence length="364" mass="41781">MKILILDTYYPWFINDFYHKHPTGDILKELFGASNFYSHNLTRLGHWAKEIIVNDEYRQKKWAKDHGYRIGKPADKLLPYLPYFRGMFRPSWVYEALELQIDHFKPDILYFQDLSFLPVKFTAHLKSKVKFIVGQIACPLPPDKYFRPFDLVISSLPNIVARIKKLGIPASYLALAFEPQVLNSLTKLSSQSQYGVVHIGGYGPIHKERNDILEPVAREAPIDFWGYGTKSLSSDSPILKSFHGQAWGKDMYQILYNSKITIAKHITSVADGYANSLTLFEATGCGTLLITDVKKNLPDLFVPDKEVITYKTSEELIAKIKYYLTHNSSRSEIAAAGQRRTLSDHNYLKRMSQLVEILNQNLLR</sequence>
<evidence type="ECO:0000313" key="2">
    <source>
        <dbReference type="EMBL" id="OGC91920.1"/>
    </source>
</evidence>
<evidence type="ECO:0000259" key="1">
    <source>
        <dbReference type="Pfam" id="PF13524"/>
    </source>
</evidence>
<proteinExistence type="predicted"/>
<protein>
    <recommendedName>
        <fullName evidence="1">Spore protein YkvP/CgeB glycosyl transferase-like domain-containing protein</fullName>
    </recommendedName>
</protein>
<dbReference type="AlphaFoldDB" id="A0A1F4YD59"/>
<dbReference type="SUPFAM" id="SSF53756">
    <property type="entry name" value="UDP-Glycosyltransferase/glycogen phosphorylase"/>
    <property type="match status" value="1"/>
</dbReference>
<evidence type="ECO:0000313" key="3">
    <source>
        <dbReference type="Proteomes" id="UP000178176"/>
    </source>
</evidence>
<name>A0A1F4YD59_9BACT</name>
<dbReference type="Pfam" id="PF13524">
    <property type="entry name" value="Glyco_trans_1_2"/>
    <property type="match status" value="1"/>
</dbReference>
<feature type="domain" description="Spore protein YkvP/CgeB glycosyl transferase-like" evidence="1">
    <location>
        <begin position="210"/>
        <end position="355"/>
    </location>
</feature>
<dbReference type="Gene3D" id="3.40.50.2000">
    <property type="entry name" value="Glycogen Phosphorylase B"/>
    <property type="match status" value="1"/>
</dbReference>
<dbReference type="EMBL" id="MEXH01000026">
    <property type="protein sequence ID" value="OGC91920.1"/>
    <property type="molecule type" value="Genomic_DNA"/>
</dbReference>
<reference evidence="2 3" key="1">
    <citation type="journal article" date="2016" name="Nat. Commun.">
        <title>Thousands of microbial genomes shed light on interconnected biogeochemical processes in an aquifer system.</title>
        <authorList>
            <person name="Anantharaman K."/>
            <person name="Brown C.T."/>
            <person name="Hug L.A."/>
            <person name="Sharon I."/>
            <person name="Castelle C.J."/>
            <person name="Probst A.J."/>
            <person name="Thomas B.C."/>
            <person name="Singh A."/>
            <person name="Wilkins M.J."/>
            <person name="Karaoz U."/>
            <person name="Brodie E.L."/>
            <person name="Williams K.H."/>
            <person name="Hubbard S.S."/>
            <person name="Banfield J.F."/>
        </authorList>
    </citation>
    <scope>NUCLEOTIDE SEQUENCE [LARGE SCALE GENOMIC DNA]</scope>
</reference>
<gene>
    <name evidence="2" type="ORF">A2876_03185</name>
</gene>
<accession>A0A1F4YD59</accession>
<organism evidence="2 3">
    <name type="scientific">Candidatus Amesbacteria bacterium RIFCSPHIGHO2_01_FULL_48_32b</name>
    <dbReference type="NCBI Taxonomy" id="1797253"/>
    <lineage>
        <taxon>Bacteria</taxon>
        <taxon>Candidatus Amesiibacteriota</taxon>
    </lineage>
</organism>
<dbReference type="InterPro" id="IPR055259">
    <property type="entry name" value="YkvP/CgeB_Glyco_trans-like"/>
</dbReference>